<organism evidence="1 2">
    <name type="scientific">Cercopithifilaria johnstoni</name>
    <dbReference type="NCBI Taxonomy" id="2874296"/>
    <lineage>
        <taxon>Eukaryota</taxon>
        <taxon>Metazoa</taxon>
        <taxon>Ecdysozoa</taxon>
        <taxon>Nematoda</taxon>
        <taxon>Chromadorea</taxon>
        <taxon>Rhabditida</taxon>
        <taxon>Spirurina</taxon>
        <taxon>Spiruromorpha</taxon>
        <taxon>Filarioidea</taxon>
        <taxon>Onchocercidae</taxon>
        <taxon>Cercopithifilaria</taxon>
    </lineage>
</organism>
<gene>
    <name evidence="1" type="ORF">CJOHNSTONI_LOCUS2074</name>
</gene>
<proteinExistence type="predicted"/>
<accession>A0A8J2LZ42</accession>
<evidence type="ECO:0000313" key="2">
    <source>
        <dbReference type="Proteomes" id="UP000746747"/>
    </source>
</evidence>
<keyword evidence="2" id="KW-1185">Reference proteome</keyword>
<sequence>MHIDSFIINIKALAELLEGSEFTPIHSRVSASALAVSQMKTRKENSQRAGEMGIRDECIRSIEYLYGEFMAIADELNELKKQKEKEGTIAVKAIIATDEIIKFIGEMKMHRKNYSQSNIL</sequence>
<name>A0A8J2LZ42_9BILA</name>
<dbReference type="AlphaFoldDB" id="A0A8J2LZ42"/>
<dbReference type="EMBL" id="CAKAEH010000692">
    <property type="protein sequence ID" value="CAG9531697.1"/>
    <property type="molecule type" value="Genomic_DNA"/>
</dbReference>
<comment type="caution">
    <text evidence="1">The sequence shown here is derived from an EMBL/GenBank/DDBJ whole genome shotgun (WGS) entry which is preliminary data.</text>
</comment>
<evidence type="ECO:0000313" key="1">
    <source>
        <dbReference type="EMBL" id="CAG9531697.1"/>
    </source>
</evidence>
<dbReference type="Proteomes" id="UP000746747">
    <property type="component" value="Unassembled WGS sequence"/>
</dbReference>
<protein>
    <submittedName>
        <fullName evidence="1">Uncharacterized protein</fullName>
    </submittedName>
</protein>
<reference evidence="1" key="1">
    <citation type="submission" date="2021-09" db="EMBL/GenBank/DDBJ databases">
        <authorList>
            <consortium name="Pathogen Informatics"/>
        </authorList>
    </citation>
    <scope>NUCLEOTIDE SEQUENCE</scope>
</reference>